<reference evidence="2" key="4">
    <citation type="journal article" date="2023" name="Microbiol. Resour. Announc.">
        <title>Complete Genome Sequence of Vulcanisaeta souniana Strain IC-059, a Hyperthermophilic Archaeon Isolated from Hot Spring Water in Japan.</title>
        <authorList>
            <person name="Kato S."/>
            <person name="Itoh T."/>
            <person name="Wu L."/>
            <person name="Ma J."/>
            <person name="Ohkuma M."/>
        </authorList>
    </citation>
    <scope>NUCLEOTIDE SEQUENCE</scope>
    <source>
        <strain evidence="2">JCM 11219</strain>
    </source>
</reference>
<protein>
    <submittedName>
        <fullName evidence="3">Uncharacterized protein</fullName>
    </submittedName>
</protein>
<name>A0A830EE34_9CREN</name>
<evidence type="ECO:0000256" key="1">
    <source>
        <dbReference type="SAM" id="Phobius"/>
    </source>
</evidence>
<reference evidence="5" key="3">
    <citation type="submission" date="2022-09" db="EMBL/GenBank/DDBJ databases">
        <title>Complete genome sequence of Vulcanisaeta souniana.</title>
        <authorList>
            <person name="Kato S."/>
            <person name="Itoh T."/>
            <person name="Ohkuma M."/>
        </authorList>
    </citation>
    <scope>NUCLEOTIDE SEQUENCE [LARGE SCALE GENOMIC DNA]</scope>
    <source>
        <strain evidence="5">JCM 11219</strain>
    </source>
</reference>
<dbReference type="Proteomes" id="UP001060771">
    <property type="component" value="Chromosome"/>
</dbReference>
<dbReference type="EMBL" id="AP026830">
    <property type="protein sequence ID" value="BDR93324.1"/>
    <property type="molecule type" value="Genomic_DNA"/>
</dbReference>
<dbReference type="AlphaFoldDB" id="A0A830EE34"/>
<evidence type="ECO:0000313" key="3">
    <source>
        <dbReference type="EMBL" id="GGI76250.1"/>
    </source>
</evidence>
<evidence type="ECO:0000313" key="4">
    <source>
        <dbReference type="Proteomes" id="UP000657075"/>
    </source>
</evidence>
<organism evidence="3 4">
    <name type="scientific">Vulcanisaeta souniana JCM 11219</name>
    <dbReference type="NCBI Taxonomy" id="1293586"/>
    <lineage>
        <taxon>Archaea</taxon>
        <taxon>Thermoproteota</taxon>
        <taxon>Thermoprotei</taxon>
        <taxon>Thermoproteales</taxon>
        <taxon>Thermoproteaceae</taxon>
        <taxon>Vulcanisaeta</taxon>
    </lineage>
</organism>
<gene>
    <name evidence="3" type="ORF">GCM10007112_11310</name>
    <name evidence="2" type="ORF">Vsou_24170</name>
</gene>
<feature type="transmembrane region" description="Helical" evidence="1">
    <location>
        <begin position="6"/>
        <end position="24"/>
    </location>
</feature>
<reference evidence="3" key="2">
    <citation type="submission" date="2020-09" db="EMBL/GenBank/DDBJ databases">
        <authorList>
            <person name="Sun Q."/>
            <person name="Ohkuma M."/>
        </authorList>
    </citation>
    <scope>NUCLEOTIDE SEQUENCE</scope>
    <source>
        <strain evidence="3">JCM 11219</strain>
    </source>
</reference>
<keyword evidence="1" id="KW-0472">Membrane</keyword>
<accession>A0A830EE34</accession>
<sequence>MKLTYASLIMLLVVALSIFTYYVYQYLTRPTYCMCPAVLLDNVYNTYVYYGGKLIYHGWYFEAWPVPCCDNFPGLIPPITFAQTINETICEYITGITAPPGIINYTCIISRSGNAVIAIPSKIIAQEGRACSIERLLLRFLTYDESGLTTLYGNTRIFIMGIPVIEEFIGSNGIFLSSQEFIVNATRVDNYVIAYISGIELTMNVESVNVRTGITHFVGTITVHYYYSTNVNETNTIIIRLTPRQ</sequence>
<proteinExistence type="predicted"/>
<reference evidence="3" key="1">
    <citation type="journal article" date="2014" name="Int. J. Syst. Evol. Microbiol.">
        <title>Complete genome sequence of Corynebacterium casei LMG S-19264T (=DSM 44701T), isolated from a smear-ripened cheese.</title>
        <authorList>
            <consortium name="US DOE Joint Genome Institute (JGI-PGF)"/>
            <person name="Walter F."/>
            <person name="Albersmeier A."/>
            <person name="Kalinowski J."/>
            <person name="Ruckert C."/>
        </authorList>
    </citation>
    <scope>NUCLEOTIDE SEQUENCE</scope>
    <source>
        <strain evidence="3">JCM 11219</strain>
    </source>
</reference>
<keyword evidence="5" id="KW-1185">Reference proteome</keyword>
<dbReference type="EMBL" id="BMNM01000004">
    <property type="protein sequence ID" value="GGI76250.1"/>
    <property type="molecule type" value="Genomic_DNA"/>
</dbReference>
<evidence type="ECO:0000313" key="5">
    <source>
        <dbReference type="Proteomes" id="UP001060771"/>
    </source>
</evidence>
<evidence type="ECO:0000313" key="2">
    <source>
        <dbReference type="EMBL" id="BDR93324.1"/>
    </source>
</evidence>
<dbReference type="Proteomes" id="UP000657075">
    <property type="component" value="Unassembled WGS sequence"/>
</dbReference>
<keyword evidence="1" id="KW-1133">Transmembrane helix</keyword>
<keyword evidence="1" id="KW-0812">Transmembrane</keyword>